<proteinExistence type="predicted"/>
<evidence type="ECO:0000313" key="3">
    <source>
        <dbReference type="Proteomes" id="UP000019151"/>
    </source>
</evidence>
<dbReference type="EMBL" id="CP007128">
    <property type="protein sequence ID" value="AHG89281.1"/>
    <property type="molecule type" value="Genomic_DNA"/>
</dbReference>
<dbReference type="PROSITE" id="PS51257">
    <property type="entry name" value="PROKAR_LIPOPROTEIN"/>
    <property type="match status" value="1"/>
</dbReference>
<accession>W0RES5</accession>
<feature type="signal peptide" evidence="1">
    <location>
        <begin position="1"/>
        <end position="21"/>
    </location>
</feature>
<keyword evidence="3" id="KW-1185">Reference proteome</keyword>
<dbReference type="Gene3D" id="1.25.40.390">
    <property type="match status" value="1"/>
</dbReference>
<name>W0RES5_9BACT</name>
<dbReference type="OrthoDB" id="725871at2"/>
<dbReference type="STRING" id="861299.J421_1744"/>
<organism evidence="2 3">
    <name type="scientific">Gemmatirosa kalamazoonensis</name>
    <dbReference type="NCBI Taxonomy" id="861299"/>
    <lineage>
        <taxon>Bacteria</taxon>
        <taxon>Pseudomonadati</taxon>
        <taxon>Gemmatimonadota</taxon>
        <taxon>Gemmatimonadia</taxon>
        <taxon>Gemmatimonadales</taxon>
        <taxon>Gemmatimonadaceae</taxon>
        <taxon>Gemmatirosa</taxon>
    </lineage>
</organism>
<dbReference type="KEGG" id="gba:J421_1744"/>
<evidence type="ECO:0000313" key="2">
    <source>
        <dbReference type="EMBL" id="AHG89281.1"/>
    </source>
</evidence>
<dbReference type="InterPro" id="IPR011990">
    <property type="entry name" value="TPR-like_helical_dom_sf"/>
</dbReference>
<dbReference type="RefSeq" id="WP_025410786.1">
    <property type="nucleotide sequence ID" value="NZ_CP007128.1"/>
</dbReference>
<evidence type="ECO:0000256" key="1">
    <source>
        <dbReference type="SAM" id="SignalP"/>
    </source>
</evidence>
<feature type="chain" id="PRO_5004794892" evidence="1">
    <location>
        <begin position="22"/>
        <end position="553"/>
    </location>
</feature>
<protein>
    <submittedName>
        <fullName evidence="2">RagB/SusD domain-containing protein</fullName>
    </submittedName>
</protein>
<reference evidence="2 3" key="1">
    <citation type="journal article" date="2014" name="Genome Announc.">
        <title>Genome Sequence and Methylome of Soil Bacterium Gemmatirosa kalamazoonensis KBS708T, a Member of the Rarely Cultivated Gemmatimonadetes Phylum.</title>
        <authorList>
            <person name="Debruyn J.M."/>
            <person name="Radosevich M."/>
            <person name="Wommack K.E."/>
            <person name="Polson S.W."/>
            <person name="Hauser L.J."/>
            <person name="Fawaz M.N."/>
            <person name="Korlach J."/>
            <person name="Tsai Y.C."/>
        </authorList>
    </citation>
    <scope>NUCLEOTIDE SEQUENCE [LARGE SCALE GENOMIC DNA]</scope>
    <source>
        <strain evidence="2 3">KBS708</strain>
    </source>
</reference>
<dbReference type="Proteomes" id="UP000019151">
    <property type="component" value="Chromosome"/>
</dbReference>
<dbReference type="InParanoid" id="W0RES5"/>
<dbReference type="SUPFAM" id="SSF48452">
    <property type="entry name" value="TPR-like"/>
    <property type="match status" value="1"/>
</dbReference>
<dbReference type="AlphaFoldDB" id="W0RES5"/>
<dbReference type="HOGENOM" id="CLU_036286_0_0_0"/>
<dbReference type="eggNOG" id="ENOG5033T76">
    <property type="taxonomic scope" value="Bacteria"/>
</dbReference>
<gene>
    <name evidence="2" type="ORF">J421_1744</name>
</gene>
<sequence length="553" mass="59324">MMRSFIRYGALAAGFLGAVVACDLEVVNPNNPETTRVLANGPDLEAFLGGYYKRWHGGLYGTTTNIWGMLQVQALENYSSLANNCMNQRAAIPRGSNDNSIGNQCEAEQKAVYNRMQEVTRVASSVLATLDTATLGSQAQDNRAKSFAEFLRGLSLGYAALFYDSAAVVGAKTGPADPGPLMGYVEVMDSAKAAFQHAIDLASAQATGGNGFPLPATWIPSTTTFTAPEFVRLIRSYRARFTAGNARTPAERAAVNWDNVIADATNGITADHDNITDATNGPFQTWLSQSYAYGTWHQMVPFIIGMGDVSGSYATWIATPLDQRPAGFFMVTPDLRWPQGTTRAEQQADFAITSCQGASQVCKRYFVNRPNGGDPSGGLSWGQSNYDHVRFISWRTKGDGGTARTGKLPFMVKAEMDLLAAEGYIRKGNFAAAAPLINATRVKNGLPALTALDNTTAVPGGANCVPKVPVGPNYTTIACGNMLEAMKWEKRMETAFTHIGAWFLDSRGWGDLPAGTPVDWAVPYQDLQVRGKAIYSKGGGSLPGSAAKGTYGW</sequence>
<keyword evidence="1" id="KW-0732">Signal</keyword>